<dbReference type="EMBL" id="AUZX01013453">
    <property type="protein sequence ID" value="EQD35522.1"/>
    <property type="molecule type" value="Genomic_DNA"/>
</dbReference>
<dbReference type="AlphaFoldDB" id="T0YUC2"/>
<comment type="caution">
    <text evidence="2">The sequence shown here is derived from an EMBL/GenBank/DDBJ whole genome shotgun (WGS) entry which is preliminary data.</text>
</comment>
<evidence type="ECO:0000259" key="1">
    <source>
        <dbReference type="Pfam" id="PF12706"/>
    </source>
</evidence>
<reference evidence="2" key="1">
    <citation type="submission" date="2013-08" db="EMBL/GenBank/DDBJ databases">
        <authorList>
            <person name="Mendez C."/>
            <person name="Richter M."/>
            <person name="Ferrer M."/>
            <person name="Sanchez J."/>
        </authorList>
    </citation>
    <scope>NUCLEOTIDE SEQUENCE</scope>
</reference>
<accession>T0YUC2</accession>
<dbReference type="InterPro" id="IPR001279">
    <property type="entry name" value="Metallo-B-lactamas"/>
</dbReference>
<feature type="domain" description="Metallo-beta-lactamase" evidence="1">
    <location>
        <begin position="83"/>
        <end position="186"/>
    </location>
</feature>
<dbReference type="InterPro" id="IPR036866">
    <property type="entry name" value="RibonucZ/Hydroxyglut_hydro"/>
</dbReference>
<reference evidence="2" key="2">
    <citation type="journal article" date="2014" name="ISME J.">
        <title>Microbial stratification in low pH oxic and suboxic macroscopic growths along an acid mine drainage.</title>
        <authorList>
            <person name="Mendez-Garcia C."/>
            <person name="Mesa V."/>
            <person name="Sprenger R.R."/>
            <person name="Richter M."/>
            <person name="Diez M.S."/>
            <person name="Solano J."/>
            <person name="Bargiela R."/>
            <person name="Golyshina O.V."/>
            <person name="Manteca A."/>
            <person name="Ramos J.L."/>
            <person name="Gallego J.R."/>
            <person name="Llorente I."/>
            <person name="Martins Dos Santos V.A."/>
            <person name="Jensen O.N."/>
            <person name="Pelaez A.I."/>
            <person name="Sanchez J."/>
            <person name="Ferrer M."/>
        </authorList>
    </citation>
    <scope>NUCLEOTIDE SEQUENCE</scope>
</reference>
<dbReference type="SUPFAM" id="SSF56281">
    <property type="entry name" value="Metallo-hydrolase/oxidoreductase"/>
    <property type="match status" value="1"/>
</dbReference>
<dbReference type="Gene3D" id="3.60.15.10">
    <property type="entry name" value="Ribonuclease Z/Hydroxyacylglutathione hydrolase-like"/>
    <property type="match status" value="1"/>
</dbReference>
<gene>
    <name evidence="2" type="ORF">B1A_18244</name>
</gene>
<name>T0YUC2_9ZZZZ</name>
<dbReference type="PANTHER" id="PTHR46018:SF2">
    <property type="entry name" value="ZINC PHOSPHODIESTERASE ELAC PROTEIN 1"/>
    <property type="match status" value="1"/>
</dbReference>
<sequence>FDHNVDYPCFLLTRWDQSAGTERELRVFGPPPTVELTEKLIGPEGAFSPDYLARMHWSASQRVFMNRGGTLPRLAPRVLAEDISAGFRHEGTGWSVQSTAARHAQPHLESIAYRMRTRDGDIVFTGDTEPCDSVQELAQGADVMLCMAWDTDEQMQHTGEMVGSCGVGGAARMATEAGVQKLVLVHVGPRVSRPWNRTAA</sequence>
<protein>
    <submittedName>
        <fullName evidence="2">Beta-lactamase family protein</fullName>
    </submittedName>
</protein>
<feature type="non-terminal residue" evidence="2">
    <location>
        <position position="1"/>
    </location>
</feature>
<proteinExistence type="predicted"/>
<dbReference type="GO" id="GO:0042781">
    <property type="term" value="F:3'-tRNA processing endoribonuclease activity"/>
    <property type="evidence" value="ECO:0007669"/>
    <property type="project" value="TreeGrafter"/>
</dbReference>
<evidence type="ECO:0000313" key="2">
    <source>
        <dbReference type="EMBL" id="EQD35522.1"/>
    </source>
</evidence>
<dbReference type="Pfam" id="PF12706">
    <property type="entry name" value="Lactamase_B_2"/>
    <property type="match status" value="1"/>
</dbReference>
<dbReference type="PANTHER" id="PTHR46018">
    <property type="entry name" value="ZINC PHOSPHODIESTERASE ELAC PROTEIN 1"/>
    <property type="match status" value="1"/>
</dbReference>
<feature type="non-terminal residue" evidence="2">
    <location>
        <position position="200"/>
    </location>
</feature>
<organism evidence="2">
    <name type="scientific">mine drainage metagenome</name>
    <dbReference type="NCBI Taxonomy" id="410659"/>
    <lineage>
        <taxon>unclassified sequences</taxon>
        <taxon>metagenomes</taxon>
        <taxon>ecological metagenomes</taxon>
    </lineage>
</organism>